<sequence length="91" mass="10581">MSWLNLTTRHCLYWPSLCVDTCSPGQLRTSVSGLGCIPNASVVDLVFTTWPKRQGDLVNRTYSCILQHSIRDFQLRTTDLVHSQMFRWHRQ</sequence>
<dbReference type="AlphaFoldDB" id="A0A448WL04"/>
<name>A0A448WL04_9PLAT</name>
<gene>
    <name evidence="1" type="ORF">PXEA_LOCUS7721</name>
</gene>
<protein>
    <submittedName>
        <fullName evidence="1">Uncharacterized protein</fullName>
    </submittedName>
</protein>
<dbReference type="EMBL" id="CAAALY010020612">
    <property type="protein sequence ID" value="VEL14281.1"/>
    <property type="molecule type" value="Genomic_DNA"/>
</dbReference>
<evidence type="ECO:0000313" key="2">
    <source>
        <dbReference type="Proteomes" id="UP000784294"/>
    </source>
</evidence>
<evidence type="ECO:0000313" key="1">
    <source>
        <dbReference type="EMBL" id="VEL14281.1"/>
    </source>
</evidence>
<proteinExistence type="predicted"/>
<comment type="caution">
    <text evidence="1">The sequence shown here is derived from an EMBL/GenBank/DDBJ whole genome shotgun (WGS) entry which is preliminary data.</text>
</comment>
<reference evidence="1" key="1">
    <citation type="submission" date="2018-11" db="EMBL/GenBank/DDBJ databases">
        <authorList>
            <consortium name="Pathogen Informatics"/>
        </authorList>
    </citation>
    <scope>NUCLEOTIDE SEQUENCE</scope>
</reference>
<keyword evidence="2" id="KW-1185">Reference proteome</keyword>
<dbReference type="Proteomes" id="UP000784294">
    <property type="component" value="Unassembled WGS sequence"/>
</dbReference>
<accession>A0A448WL04</accession>
<organism evidence="1 2">
    <name type="scientific">Protopolystoma xenopodis</name>
    <dbReference type="NCBI Taxonomy" id="117903"/>
    <lineage>
        <taxon>Eukaryota</taxon>
        <taxon>Metazoa</taxon>
        <taxon>Spiralia</taxon>
        <taxon>Lophotrochozoa</taxon>
        <taxon>Platyhelminthes</taxon>
        <taxon>Monogenea</taxon>
        <taxon>Polyopisthocotylea</taxon>
        <taxon>Polystomatidea</taxon>
        <taxon>Polystomatidae</taxon>
        <taxon>Protopolystoma</taxon>
    </lineage>
</organism>